<proteinExistence type="predicted"/>
<evidence type="ECO:0000313" key="2">
    <source>
        <dbReference type="Proteomes" id="UP000502260"/>
    </source>
</evidence>
<dbReference type="InterPro" id="IPR025427">
    <property type="entry name" value="DUF4160"/>
</dbReference>
<dbReference type="Pfam" id="PF13711">
    <property type="entry name" value="DUF4160"/>
    <property type="match status" value="1"/>
</dbReference>
<dbReference type="AlphaFoldDB" id="A0A6F8VAD3"/>
<dbReference type="EMBL" id="AP022853">
    <property type="protein sequence ID" value="BCB26624.1"/>
    <property type="molecule type" value="Genomic_DNA"/>
</dbReference>
<dbReference type="Proteomes" id="UP000502260">
    <property type="component" value="Chromosome"/>
</dbReference>
<keyword evidence="2" id="KW-1185">Reference proteome</keyword>
<evidence type="ECO:0000313" key="1">
    <source>
        <dbReference type="EMBL" id="BCB26624.1"/>
    </source>
</evidence>
<sequence>MPKLYEYFGLIIMFYANEHEPVHVHGKIQDRESRAEIIVINGVVSEIRYTAVGGRAPLHLNEMHYFEEITRARADDIIAKWIDFFVLHKHITPERITRRLK</sequence>
<protein>
    <recommendedName>
        <fullName evidence="3">DUF4160 domain-containing protein</fullName>
    </recommendedName>
</protein>
<organism evidence="1 2">
    <name type="scientific">Sulfurimicrobium lacus</name>
    <dbReference type="NCBI Taxonomy" id="2715678"/>
    <lineage>
        <taxon>Bacteria</taxon>
        <taxon>Pseudomonadati</taxon>
        <taxon>Pseudomonadota</taxon>
        <taxon>Betaproteobacteria</taxon>
        <taxon>Nitrosomonadales</taxon>
        <taxon>Sulfuricellaceae</taxon>
        <taxon>Sulfurimicrobium</taxon>
    </lineage>
</organism>
<evidence type="ECO:0008006" key="3">
    <source>
        <dbReference type="Google" id="ProtNLM"/>
    </source>
</evidence>
<gene>
    <name evidence="1" type="ORF">SKTS_15100</name>
</gene>
<reference evidence="2" key="1">
    <citation type="submission" date="2020-03" db="EMBL/GenBank/DDBJ databases">
        <title>Complete genome sequence of sulfur-oxidizing bacterium skT11.</title>
        <authorList>
            <person name="Kanda M."/>
            <person name="Kojima H."/>
            <person name="Fukui M."/>
        </authorList>
    </citation>
    <scope>NUCLEOTIDE SEQUENCE [LARGE SCALE GENOMIC DNA]</scope>
    <source>
        <strain evidence="2">skT11</strain>
    </source>
</reference>
<dbReference type="KEGG" id="slac:SKTS_15100"/>
<name>A0A6F8VAD3_9PROT</name>
<accession>A0A6F8VAD3</accession>